<dbReference type="SUPFAM" id="SSF54171">
    <property type="entry name" value="DNA-binding domain"/>
    <property type="match status" value="1"/>
</dbReference>
<organism evidence="2 3">
    <name type="scientific">Sulfitobacter phage EE36phi1</name>
    <dbReference type="NCBI Taxonomy" id="490913"/>
    <lineage>
        <taxon>Viruses</taxon>
        <taxon>Duplodnaviria</taxon>
        <taxon>Heunggongvirae</taxon>
        <taxon>Uroviricota</taxon>
        <taxon>Caudoviricetes</taxon>
        <taxon>Schitoviridae</taxon>
        <taxon>Rhodovirinae</taxon>
        <taxon>Aorunvirus</taxon>
        <taxon>Aorunvirus EE36phi1</taxon>
    </lineage>
</organism>
<accession>C4NTD4</accession>
<dbReference type="OrthoDB" id="21336at10239"/>
<dbReference type="Proteomes" id="UP000002342">
    <property type="component" value="Segment"/>
</dbReference>
<dbReference type="InterPro" id="IPR016177">
    <property type="entry name" value="DNA-bd_dom_sf"/>
</dbReference>
<evidence type="ECO:0000259" key="1">
    <source>
        <dbReference type="Pfam" id="PF13392"/>
    </source>
</evidence>
<protein>
    <recommendedName>
        <fullName evidence="1">HNH nuclease domain-containing protein</fullName>
    </recommendedName>
</protein>
<evidence type="ECO:0000313" key="2">
    <source>
        <dbReference type="EMBL" id="ACL81400.1"/>
    </source>
</evidence>
<evidence type="ECO:0000313" key="3">
    <source>
        <dbReference type="Proteomes" id="UP000002342"/>
    </source>
</evidence>
<sequence>MTIKILSEHLEYYPTTGELFWKKSPGQRVAVGTQAGSLDSSGQRQIKFKGKTYQASHVIWFIVHGYQPQEVDHRDRNPDNNCLENLREVTHCQNCHNRKRKNLSGFTGVSKKNSRWQARITIDGKTQHLGMFDTPELAHAAYQAAAEQSHMKEYFPDV</sequence>
<dbReference type="RefSeq" id="YP_002898982.1">
    <property type="nucleotide sequence ID" value="NC_012696.1"/>
</dbReference>
<name>C4NTD4_9CAUD</name>
<dbReference type="GeneID" id="7874787"/>
<dbReference type="SUPFAM" id="SSF54060">
    <property type="entry name" value="His-Me finger endonucleases"/>
    <property type="match status" value="1"/>
</dbReference>
<keyword evidence="3" id="KW-1185">Reference proteome</keyword>
<dbReference type="GO" id="GO:0003700">
    <property type="term" value="F:DNA-binding transcription factor activity"/>
    <property type="evidence" value="ECO:0007669"/>
    <property type="project" value="InterPro"/>
</dbReference>
<dbReference type="InterPro" id="IPR003615">
    <property type="entry name" value="HNH_nuc"/>
</dbReference>
<dbReference type="Pfam" id="PF13392">
    <property type="entry name" value="HNH_3"/>
    <property type="match status" value="1"/>
</dbReference>
<dbReference type="Gene3D" id="3.30.730.10">
    <property type="entry name" value="AP2/ERF domain"/>
    <property type="match status" value="1"/>
</dbReference>
<dbReference type="EMBL" id="FJ591094">
    <property type="protein sequence ID" value="ACL81400.1"/>
    <property type="molecule type" value="Genomic_DNA"/>
</dbReference>
<proteinExistence type="predicted"/>
<dbReference type="GO" id="GO:0003677">
    <property type="term" value="F:DNA binding"/>
    <property type="evidence" value="ECO:0007669"/>
    <property type="project" value="InterPro"/>
</dbReference>
<dbReference type="InterPro" id="IPR044925">
    <property type="entry name" value="His-Me_finger_sf"/>
</dbReference>
<dbReference type="InterPro" id="IPR036955">
    <property type="entry name" value="AP2/ERF_dom_sf"/>
</dbReference>
<dbReference type="KEGG" id="vg:7874787"/>
<feature type="domain" description="HNH nuclease" evidence="1">
    <location>
        <begin position="53"/>
        <end position="94"/>
    </location>
</feature>
<dbReference type="Gene3D" id="3.90.75.20">
    <property type="match status" value="1"/>
</dbReference>
<reference evidence="2 3" key="1">
    <citation type="journal article" date="2009" name="Environ. Microbiol.">
        <title>Genome sequences of two novel phages infecting marine roseobacters.</title>
        <authorList>
            <person name="Zhao Y."/>
            <person name="Wang K."/>
            <person name="Jiao N."/>
            <person name="Chen F."/>
        </authorList>
    </citation>
    <scope>NUCLEOTIDE SEQUENCE</scope>
    <source>
        <strain evidence="2">EE36P1</strain>
    </source>
</reference>